<dbReference type="SUPFAM" id="SSF49562">
    <property type="entry name" value="C2 domain (Calcium/lipid-binding domain, CaLB)"/>
    <property type="match status" value="1"/>
</dbReference>
<evidence type="ECO:0000313" key="3">
    <source>
        <dbReference type="Proteomes" id="UP001178507"/>
    </source>
</evidence>
<comment type="caution">
    <text evidence="2">The sequence shown here is derived from an EMBL/GenBank/DDBJ whole genome shotgun (WGS) entry which is preliminary data.</text>
</comment>
<keyword evidence="3" id="KW-1185">Reference proteome</keyword>
<feature type="non-terminal residue" evidence="2">
    <location>
        <position position="1"/>
    </location>
</feature>
<dbReference type="Pfam" id="PF00168">
    <property type="entry name" value="C2"/>
    <property type="match status" value="1"/>
</dbReference>
<proteinExistence type="predicted"/>
<dbReference type="Gene3D" id="2.60.40.150">
    <property type="entry name" value="C2 domain"/>
    <property type="match status" value="1"/>
</dbReference>
<sequence>MDDRVVTPDTRPTDEIDTFVEVTFDGVAKRTRICQDDVSPSFNDDLVFELALAKTSSSNEMQ</sequence>
<evidence type="ECO:0000259" key="1">
    <source>
        <dbReference type="Pfam" id="PF00168"/>
    </source>
</evidence>
<gene>
    <name evidence="2" type="ORF">EVOR1521_LOCUS13503</name>
</gene>
<protein>
    <recommendedName>
        <fullName evidence="1">C2 domain-containing protein</fullName>
    </recommendedName>
</protein>
<dbReference type="AlphaFoldDB" id="A0AA36IGU7"/>
<dbReference type="EMBL" id="CAUJNA010001514">
    <property type="protein sequence ID" value="CAJ1387418.1"/>
    <property type="molecule type" value="Genomic_DNA"/>
</dbReference>
<feature type="domain" description="C2" evidence="1">
    <location>
        <begin position="12"/>
        <end position="52"/>
    </location>
</feature>
<dbReference type="Proteomes" id="UP001178507">
    <property type="component" value="Unassembled WGS sequence"/>
</dbReference>
<reference evidence="2" key="1">
    <citation type="submission" date="2023-08" db="EMBL/GenBank/DDBJ databases">
        <authorList>
            <person name="Chen Y."/>
            <person name="Shah S."/>
            <person name="Dougan E. K."/>
            <person name="Thang M."/>
            <person name="Chan C."/>
        </authorList>
    </citation>
    <scope>NUCLEOTIDE SEQUENCE</scope>
</reference>
<organism evidence="2 3">
    <name type="scientific">Effrenium voratum</name>
    <dbReference type="NCBI Taxonomy" id="2562239"/>
    <lineage>
        <taxon>Eukaryota</taxon>
        <taxon>Sar</taxon>
        <taxon>Alveolata</taxon>
        <taxon>Dinophyceae</taxon>
        <taxon>Suessiales</taxon>
        <taxon>Symbiodiniaceae</taxon>
        <taxon>Effrenium</taxon>
    </lineage>
</organism>
<name>A0AA36IGU7_9DINO</name>
<dbReference type="InterPro" id="IPR035892">
    <property type="entry name" value="C2_domain_sf"/>
</dbReference>
<evidence type="ECO:0000313" key="2">
    <source>
        <dbReference type="EMBL" id="CAJ1387418.1"/>
    </source>
</evidence>
<dbReference type="InterPro" id="IPR000008">
    <property type="entry name" value="C2_dom"/>
</dbReference>
<accession>A0AA36IGU7</accession>